<dbReference type="GO" id="GO:0050660">
    <property type="term" value="F:flavin adenine dinucleotide binding"/>
    <property type="evidence" value="ECO:0007669"/>
    <property type="project" value="InterPro"/>
</dbReference>
<evidence type="ECO:0000256" key="3">
    <source>
        <dbReference type="ARBA" id="ARBA00022630"/>
    </source>
</evidence>
<dbReference type="InterPro" id="IPR036188">
    <property type="entry name" value="FAD/NAD-bd_sf"/>
</dbReference>
<dbReference type="PRINTS" id="PR00411">
    <property type="entry name" value="PNDRDTASEI"/>
</dbReference>
<keyword evidence="4" id="KW-0274">FAD</keyword>
<comment type="cofactor">
    <cofactor evidence="1">
        <name>FAD</name>
        <dbReference type="ChEBI" id="CHEBI:57692"/>
    </cofactor>
</comment>
<dbReference type="InterPro" id="IPR051820">
    <property type="entry name" value="FAD-binding_MO"/>
</dbReference>
<gene>
    <name evidence="8" type="ORF">EBN03_14735</name>
</gene>
<dbReference type="AlphaFoldDB" id="A0A3M2L6S8"/>
<organism evidence="8 9">
    <name type="scientific">Nocardia stercoris</name>
    <dbReference type="NCBI Taxonomy" id="2483361"/>
    <lineage>
        <taxon>Bacteria</taxon>
        <taxon>Bacillati</taxon>
        <taxon>Actinomycetota</taxon>
        <taxon>Actinomycetes</taxon>
        <taxon>Mycobacteriales</taxon>
        <taxon>Nocardiaceae</taxon>
        <taxon>Nocardia</taxon>
    </lineage>
</organism>
<evidence type="ECO:0000256" key="6">
    <source>
        <dbReference type="ARBA" id="ARBA00023002"/>
    </source>
</evidence>
<dbReference type="SUPFAM" id="SSF51905">
    <property type="entry name" value="FAD/NAD(P)-binding domain"/>
    <property type="match status" value="1"/>
</dbReference>
<keyword evidence="3" id="KW-0285">Flavoprotein</keyword>
<proteinExistence type="inferred from homology"/>
<dbReference type="Gene3D" id="3.50.50.60">
    <property type="entry name" value="FAD/NAD(P)-binding domain"/>
    <property type="match status" value="3"/>
</dbReference>
<dbReference type="EMBL" id="RFFH01000005">
    <property type="protein sequence ID" value="RMI32243.1"/>
    <property type="molecule type" value="Genomic_DNA"/>
</dbReference>
<keyword evidence="5" id="KW-0521">NADP</keyword>
<comment type="caution">
    <text evidence="8">The sequence shown here is derived from an EMBL/GenBank/DDBJ whole genome shotgun (WGS) entry which is preliminary data.</text>
</comment>
<reference evidence="8 9" key="1">
    <citation type="submission" date="2018-10" db="EMBL/GenBank/DDBJ databases">
        <title>Isolation from cow dung.</title>
        <authorList>
            <person name="Ling L."/>
        </authorList>
    </citation>
    <scope>NUCLEOTIDE SEQUENCE [LARGE SCALE GENOMIC DNA]</scope>
    <source>
        <strain evidence="8 9">NEAU-LL90</strain>
    </source>
</reference>
<dbReference type="Proteomes" id="UP000279275">
    <property type="component" value="Unassembled WGS sequence"/>
</dbReference>
<dbReference type="InterPro" id="IPR020946">
    <property type="entry name" value="Flavin_mOase-like"/>
</dbReference>
<keyword evidence="6" id="KW-0560">Oxidoreductase</keyword>
<comment type="similarity">
    <text evidence="2">Belongs to the FAD-binding monooxygenase family.</text>
</comment>
<dbReference type="PANTHER" id="PTHR43872:SF1">
    <property type="entry name" value="MONOOXYGENASE, PUTATIVE (AFU_ORTHOLOGUE AFUA_8G02570)-RELATED"/>
    <property type="match status" value="1"/>
</dbReference>
<evidence type="ECO:0000256" key="7">
    <source>
        <dbReference type="ARBA" id="ARBA00023033"/>
    </source>
</evidence>
<evidence type="ECO:0000313" key="8">
    <source>
        <dbReference type="EMBL" id="RMI32243.1"/>
    </source>
</evidence>
<evidence type="ECO:0000256" key="4">
    <source>
        <dbReference type="ARBA" id="ARBA00022827"/>
    </source>
</evidence>
<sequence>MANTPEHVEVLIIGAGLSGIGAAHHLQTAFPGLSYAILEARDTLGGTWDLFRYPGIRSDSDMFTLGYRFRPWLGEKAIADGDSILRYLRDTAAEAGIDRRIRYGHRVVSAGWSADAGQWTVTAEVAGAPVTFTAGLLYCCAGYYRYDQGHTPEFAGTERFAGPIVHPQHWPQDLEVDGKRVVIIGSGATAVTLGPSLAKLGAHVTMLQRSPSYILAAPARDKINARLRQFLPPRAAYALTRAKNVSYTTALYQLTQRYPERMKAWMRGLQERWLPDGYDLDTHFTPSYDPWQQRLCLAPNGDFFRAIRKDTLDIVTDRIDTFTETGIHLESGADLPADIVVTATGLDLLMFGGLTLSIDGVPLDPATTMAYKAMMLSGVPNFVFVMGYTNASWTLKADLVSEFTVRLLRHMRNHGYASVTPQPDPAVERAPYMTNFNPGYIQRSAATLPAQGDRHPWRLHMNYLLDVPLLRYGRITDRALRFARAA</sequence>
<dbReference type="Pfam" id="PF00743">
    <property type="entry name" value="FMO-like"/>
    <property type="match status" value="1"/>
</dbReference>
<dbReference type="PANTHER" id="PTHR43872">
    <property type="entry name" value="MONOOXYGENASE, PUTATIVE (AFU_ORTHOLOGUE AFUA_8G02570)-RELATED"/>
    <property type="match status" value="1"/>
</dbReference>
<keyword evidence="7" id="KW-0503">Monooxygenase</keyword>
<evidence type="ECO:0000256" key="5">
    <source>
        <dbReference type="ARBA" id="ARBA00022857"/>
    </source>
</evidence>
<accession>A0A3M2L6S8</accession>
<dbReference type="FunFam" id="3.50.50.60:FF:000228">
    <property type="entry name" value="FAD-containing monooxygenase EthA"/>
    <property type="match status" value="1"/>
</dbReference>
<name>A0A3M2L6S8_9NOCA</name>
<dbReference type="RefSeq" id="WP_122188586.1">
    <property type="nucleotide sequence ID" value="NZ_RFFH01000005.1"/>
</dbReference>
<dbReference type="GO" id="GO:0004499">
    <property type="term" value="F:N,N-dimethylaniline monooxygenase activity"/>
    <property type="evidence" value="ECO:0007669"/>
    <property type="project" value="InterPro"/>
</dbReference>
<keyword evidence="9" id="KW-1185">Reference proteome</keyword>
<evidence type="ECO:0000256" key="1">
    <source>
        <dbReference type="ARBA" id="ARBA00001974"/>
    </source>
</evidence>
<dbReference type="GO" id="GO:0050661">
    <property type="term" value="F:NADP binding"/>
    <property type="evidence" value="ECO:0007669"/>
    <property type="project" value="InterPro"/>
</dbReference>
<protein>
    <submittedName>
        <fullName evidence="8">NAD(P)/FAD-dependent oxidoreductase</fullName>
    </submittedName>
</protein>
<dbReference type="OrthoDB" id="5168853at2"/>
<evidence type="ECO:0000256" key="2">
    <source>
        <dbReference type="ARBA" id="ARBA00010139"/>
    </source>
</evidence>
<evidence type="ECO:0000313" key="9">
    <source>
        <dbReference type="Proteomes" id="UP000279275"/>
    </source>
</evidence>
<dbReference type="Pfam" id="PF13450">
    <property type="entry name" value="NAD_binding_8"/>
    <property type="match status" value="1"/>
</dbReference>